<evidence type="ECO:0008006" key="3">
    <source>
        <dbReference type="Google" id="ProtNLM"/>
    </source>
</evidence>
<evidence type="ECO:0000313" key="1">
    <source>
        <dbReference type="EMBL" id="KYC51507.1"/>
    </source>
</evidence>
<organism evidence="1 2">
    <name type="scientific">Candidatus Methanofastidiosum methylothiophilum</name>
    <dbReference type="NCBI Taxonomy" id="1705564"/>
    <lineage>
        <taxon>Archaea</taxon>
        <taxon>Methanobacteriati</taxon>
        <taxon>Methanobacteriota</taxon>
        <taxon>Stenosarchaea group</taxon>
        <taxon>Candidatus Methanofastidiosia</taxon>
        <taxon>Candidatus Methanofastidiosales</taxon>
        <taxon>Candidatus Methanofastidiosaceae</taxon>
        <taxon>Candidatus Methanofastidiosum</taxon>
    </lineage>
</organism>
<proteinExistence type="predicted"/>
<dbReference type="EMBL" id="LNGD01000067">
    <property type="protein sequence ID" value="KYC51507.1"/>
    <property type="molecule type" value="Genomic_DNA"/>
</dbReference>
<comment type="caution">
    <text evidence="1">The sequence shown here is derived from an EMBL/GenBank/DDBJ whole genome shotgun (WGS) entry which is preliminary data.</text>
</comment>
<evidence type="ECO:0000313" key="2">
    <source>
        <dbReference type="Proteomes" id="UP000075578"/>
    </source>
</evidence>
<accession>A0A150J2P8</accession>
<dbReference type="AlphaFoldDB" id="A0A150J2P8"/>
<gene>
    <name evidence="1" type="ORF">AMQ74_01125</name>
</gene>
<protein>
    <recommendedName>
        <fullName evidence="3">Plasmid stabilization system protein</fullName>
    </recommendedName>
</protein>
<sequence length="42" mass="4863">MVKISFDPSFKIIFSKIKDKSLKTRILKQISKIKDNPEIGNL</sequence>
<name>A0A150J2P8_9EURY</name>
<dbReference type="Proteomes" id="UP000075578">
    <property type="component" value="Unassembled WGS sequence"/>
</dbReference>
<reference evidence="1 2" key="1">
    <citation type="journal article" date="2016" name="ISME J.">
        <title>Chasing the elusive Euryarchaeota class WSA2: genomes reveal a uniquely fastidious methyl-reducing methanogen.</title>
        <authorList>
            <person name="Nobu M.K."/>
            <person name="Narihiro T."/>
            <person name="Kuroda K."/>
            <person name="Mei R."/>
            <person name="Liu W.T."/>
        </authorList>
    </citation>
    <scope>NUCLEOTIDE SEQUENCE [LARGE SCALE GENOMIC DNA]</scope>
    <source>
        <strain evidence="1">U1lsi0528_Bin089</strain>
    </source>
</reference>